<dbReference type="InterPro" id="IPR050416">
    <property type="entry name" value="FAD-linked_Oxidoreductase"/>
</dbReference>
<dbReference type="InterPro" id="IPR016167">
    <property type="entry name" value="FAD-bd_PCMH_sub1"/>
</dbReference>
<dbReference type="PROSITE" id="PS51387">
    <property type="entry name" value="FAD_PCMH"/>
    <property type="match status" value="1"/>
</dbReference>
<feature type="signal peptide" evidence="5">
    <location>
        <begin position="1"/>
        <end position="23"/>
    </location>
</feature>
<keyword evidence="4" id="KW-0560">Oxidoreductase</keyword>
<dbReference type="SUPFAM" id="SSF56176">
    <property type="entry name" value="FAD-binding/transporter-associated domain-like"/>
    <property type="match status" value="1"/>
</dbReference>
<dbReference type="Proteomes" id="UP000294847">
    <property type="component" value="Chromosome 3"/>
</dbReference>
<dbReference type="InterPro" id="IPR016166">
    <property type="entry name" value="FAD-bd_PCMH"/>
</dbReference>
<protein>
    <recommendedName>
        <fullName evidence="6">FAD-binding PCMH-type domain-containing protein</fullName>
    </recommendedName>
</protein>
<evidence type="ECO:0000256" key="1">
    <source>
        <dbReference type="ARBA" id="ARBA00005466"/>
    </source>
</evidence>
<evidence type="ECO:0000259" key="6">
    <source>
        <dbReference type="PROSITE" id="PS51387"/>
    </source>
</evidence>
<dbReference type="Gene3D" id="3.40.462.20">
    <property type="match status" value="1"/>
</dbReference>
<evidence type="ECO:0000256" key="3">
    <source>
        <dbReference type="ARBA" id="ARBA00022827"/>
    </source>
</evidence>
<feature type="domain" description="FAD-binding PCMH-type" evidence="6">
    <location>
        <begin position="79"/>
        <end position="251"/>
    </location>
</feature>
<dbReference type="InterPro" id="IPR006094">
    <property type="entry name" value="Oxid_FAD_bind_N"/>
</dbReference>
<evidence type="ECO:0000256" key="5">
    <source>
        <dbReference type="SAM" id="SignalP"/>
    </source>
</evidence>
<dbReference type="Pfam" id="PF01565">
    <property type="entry name" value="FAD_binding_4"/>
    <property type="match status" value="1"/>
</dbReference>
<dbReference type="AlphaFoldDB" id="A0A4P7N6T2"/>
<dbReference type="Pfam" id="PF08031">
    <property type="entry name" value="BBE"/>
    <property type="match status" value="1"/>
</dbReference>
<evidence type="ECO:0000313" key="8">
    <source>
        <dbReference type="Proteomes" id="UP000294847"/>
    </source>
</evidence>
<proteinExistence type="inferred from homology"/>
<dbReference type="InterPro" id="IPR036318">
    <property type="entry name" value="FAD-bd_PCMH-like_sf"/>
</dbReference>
<dbReference type="GO" id="GO:0016491">
    <property type="term" value="F:oxidoreductase activity"/>
    <property type="evidence" value="ECO:0007669"/>
    <property type="project" value="UniProtKB-KW"/>
</dbReference>
<dbReference type="GO" id="GO:0071949">
    <property type="term" value="F:FAD binding"/>
    <property type="evidence" value="ECO:0007669"/>
    <property type="project" value="InterPro"/>
</dbReference>
<evidence type="ECO:0000256" key="2">
    <source>
        <dbReference type="ARBA" id="ARBA00022630"/>
    </source>
</evidence>
<keyword evidence="3" id="KW-0274">FAD</keyword>
<organism evidence="7 8">
    <name type="scientific">Pyricularia oryzae</name>
    <name type="common">Rice blast fungus</name>
    <name type="synonym">Magnaporthe oryzae</name>
    <dbReference type="NCBI Taxonomy" id="318829"/>
    <lineage>
        <taxon>Eukaryota</taxon>
        <taxon>Fungi</taxon>
        <taxon>Dikarya</taxon>
        <taxon>Ascomycota</taxon>
        <taxon>Pezizomycotina</taxon>
        <taxon>Sordariomycetes</taxon>
        <taxon>Sordariomycetidae</taxon>
        <taxon>Magnaporthales</taxon>
        <taxon>Pyriculariaceae</taxon>
        <taxon>Pyricularia</taxon>
    </lineage>
</organism>
<reference evidence="7 8" key="1">
    <citation type="journal article" date="2019" name="Mol. Biol. Evol.">
        <title>Blast fungal genomes show frequent chromosomal changes, gene gains and losses, and effector gene turnover.</title>
        <authorList>
            <person name="Gomez Luciano L.B."/>
            <person name="Jason Tsai I."/>
            <person name="Chuma I."/>
            <person name="Tosa Y."/>
            <person name="Chen Y.H."/>
            <person name="Li J.Y."/>
            <person name="Li M.Y."/>
            <person name="Jade Lu M.Y."/>
            <person name="Nakayashiki H."/>
            <person name="Li W.H."/>
        </authorList>
    </citation>
    <scope>NUCLEOTIDE SEQUENCE [LARGE SCALE GENOMIC DNA]</scope>
    <source>
        <strain evidence="7">MZ5-1-6</strain>
    </source>
</reference>
<name>A0A4P7N6T2_PYROR</name>
<sequence>MKSFSLLASAGLATLASLPLTMAGVITPSYFDKHPLSRRQLSDAQVQRELGPQLSRGATIIGPGGPGWDDAIERFDNESRPTIRLVVVPAVESDIATVVKLANRFGVPFLVKNRGHALTNTIGRFRGIQIDMSRLTTITIQPGEPAESAWFQGGAWDKQAIEYLWDRGYVTVTGSCDCVGMMGPGLGGGHGRYQGLYGLISDNLINMNVVLADGSAVRVNATSNPDLWWGMQGAGHNLGIVTSFQSKIYPRKIDTWHYHSYTYTQDKLEAVFEALNTFHGNGDGSTPVLMGLNTGGFYIDPSISQTEPVVSWVFGYAGPASEAEALLEPFSRLGPAAEQSGDVPYPEVATAMGTGQDQPLCQPGDAHVQVTSQFNVYNATAERALYQLFNRTIAAHPQLADSVAFHEGYSTAAVDRADPNASAVAFRDRKLLMFFDARLKPADAADPEVLGMAREFGRQVRRIWNEGAPDLKPATYVNYAAGDEPLESMYGYDAARLRRLRNIKRKYDPHGRFVYYNPIA</sequence>
<dbReference type="PANTHER" id="PTHR42973:SF8">
    <property type="entry name" value="FAD-BINDING PCMH-TYPE DOMAIN-CONTAINING PROTEIN"/>
    <property type="match status" value="1"/>
</dbReference>
<dbReference type="InterPro" id="IPR016169">
    <property type="entry name" value="FAD-bd_PCMH_sub2"/>
</dbReference>
<keyword evidence="2" id="KW-0285">Flavoprotein</keyword>
<accession>A0A4P7N6T2</accession>
<dbReference type="EMBL" id="CP034206">
    <property type="protein sequence ID" value="QBZ58308.1"/>
    <property type="molecule type" value="Genomic_DNA"/>
</dbReference>
<gene>
    <name evidence="7" type="ORF">PoMZ_03255</name>
</gene>
<dbReference type="Gene3D" id="3.30.43.10">
    <property type="entry name" value="Uridine Diphospho-n-acetylenolpyruvylglucosamine Reductase, domain 2"/>
    <property type="match status" value="1"/>
</dbReference>
<comment type="similarity">
    <text evidence="1">Belongs to the oxygen-dependent FAD-linked oxidoreductase family.</text>
</comment>
<dbReference type="Gene3D" id="3.30.465.10">
    <property type="match status" value="1"/>
</dbReference>
<keyword evidence="5" id="KW-0732">Signal</keyword>
<dbReference type="InterPro" id="IPR012951">
    <property type="entry name" value="BBE"/>
</dbReference>
<dbReference type="PANTHER" id="PTHR42973">
    <property type="entry name" value="BINDING OXIDOREDUCTASE, PUTATIVE (AFU_ORTHOLOGUE AFUA_1G17690)-RELATED"/>
    <property type="match status" value="1"/>
</dbReference>
<evidence type="ECO:0000313" key="7">
    <source>
        <dbReference type="EMBL" id="QBZ58308.1"/>
    </source>
</evidence>
<evidence type="ECO:0000256" key="4">
    <source>
        <dbReference type="ARBA" id="ARBA00023002"/>
    </source>
</evidence>
<feature type="chain" id="PRO_5020689018" description="FAD-binding PCMH-type domain-containing protein" evidence="5">
    <location>
        <begin position="24"/>
        <end position="520"/>
    </location>
</feature>